<dbReference type="EMBL" id="JALQCW010000070">
    <property type="protein sequence ID" value="MCK9800797.1"/>
    <property type="molecule type" value="Genomic_DNA"/>
</dbReference>
<gene>
    <name evidence="2" type="ORF">M1B34_24730</name>
</gene>
<reference evidence="2 3" key="1">
    <citation type="journal article" date="2022" name="Int. J. Syst. Evol. Microbiol.">
        <title>Pseudomonas aegrilactucae sp. nov. and Pseudomonas morbosilactucae sp. nov., pathogens causing bacterial rot of lettuce in Japan.</title>
        <authorList>
            <person name="Sawada H."/>
            <person name="Fujikawa T."/>
            <person name="Satou M."/>
        </authorList>
    </citation>
    <scope>NUCLEOTIDE SEQUENCE [LARGE SCALE GENOMIC DNA]</scope>
    <source>
        <strain evidence="2 3">MAFF 302030</strain>
    </source>
</reference>
<reference evidence="2 3" key="2">
    <citation type="journal article" date="2023" name="Plant Pathol.">
        <title>Dismantling and reorganizing Pseudomonas marginalis sensu#lato.</title>
        <authorList>
            <person name="Sawada H."/>
            <person name="Fujikawa T."/>
            <person name="Satou M."/>
        </authorList>
    </citation>
    <scope>NUCLEOTIDE SEQUENCE [LARGE SCALE GENOMIC DNA]</scope>
    <source>
        <strain evidence="2 3">MAFF 302030</strain>
    </source>
</reference>
<sequence>MNALPLKATVNADVNRLLTLEAIRNLRLRYCHHLDANRMDALVQLFTEDAICQVDRGCWRGRDAIQQGLSQAFSAFDVQQRGAYPFMHAVSNHWIEILGENRAEGRCYLIDFATQRAADENPLLLVGLYADEYRRVKGQWLISRTRLDVVWPEPDVGGGDPGNGLVLPS</sequence>
<proteinExistence type="predicted"/>
<dbReference type="SUPFAM" id="SSF54427">
    <property type="entry name" value="NTF2-like"/>
    <property type="match status" value="1"/>
</dbReference>
<name>A0A9X2C7V2_9PSED</name>
<evidence type="ECO:0000313" key="2">
    <source>
        <dbReference type="EMBL" id="MCK9800797.1"/>
    </source>
</evidence>
<dbReference type="Gene3D" id="3.10.450.50">
    <property type="match status" value="1"/>
</dbReference>
<accession>A0A9X2C7V2</accession>
<dbReference type="Proteomes" id="UP001155059">
    <property type="component" value="Unassembled WGS sequence"/>
</dbReference>
<dbReference type="InterPro" id="IPR037401">
    <property type="entry name" value="SnoaL-like"/>
</dbReference>
<dbReference type="AlphaFoldDB" id="A0A9X2C7V2"/>
<dbReference type="CDD" id="cd00531">
    <property type="entry name" value="NTF2_like"/>
    <property type="match status" value="1"/>
</dbReference>
<dbReference type="RefSeq" id="WP_268266480.1">
    <property type="nucleotide sequence ID" value="NZ_JALQCW010000070.1"/>
</dbReference>
<feature type="domain" description="SnoaL-like" evidence="1">
    <location>
        <begin position="16"/>
        <end position="146"/>
    </location>
</feature>
<dbReference type="InterPro" id="IPR032710">
    <property type="entry name" value="NTF2-like_dom_sf"/>
</dbReference>
<evidence type="ECO:0000259" key="1">
    <source>
        <dbReference type="Pfam" id="PF13577"/>
    </source>
</evidence>
<evidence type="ECO:0000313" key="3">
    <source>
        <dbReference type="Proteomes" id="UP001155059"/>
    </source>
</evidence>
<comment type="caution">
    <text evidence="2">The sequence shown here is derived from an EMBL/GenBank/DDBJ whole genome shotgun (WGS) entry which is preliminary data.</text>
</comment>
<dbReference type="Pfam" id="PF13577">
    <property type="entry name" value="SnoaL_4"/>
    <property type="match status" value="1"/>
</dbReference>
<protein>
    <submittedName>
        <fullName evidence="2">Nuclear transport factor 2 family protein</fullName>
    </submittedName>
</protein>
<organism evidence="2 3">
    <name type="scientific">Pseudomonas morbosilactucae</name>
    <dbReference type="NCBI Taxonomy" id="2938197"/>
    <lineage>
        <taxon>Bacteria</taxon>
        <taxon>Pseudomonadati</taxon>
        <taxon>Pseudomonadota</taxon>
        <taxon>Gammaproteobacteria</taxon>
        <taxon>Pseudomonadales</taxon>
        <taxon>Pseudomonadaceae</taxon>
        <taxon>Pseudomonas</taxon>
    </lineage>
</organism>